<evidence type="ECO:0000313" key="2">
    <source>
        <dbReference type="Proteomes" id="UP001150603"/>
    </source>
</evidence>
<keyword evidence="2" id="KW-1185">Reference proteome</keyword>
<gene>
    <name evidence="1" type="primary">IRA2_1</name>
    <name evidence="1" type="ORF">FBU59_003596</name>
</gene>
<reference evidence="1" key="1">
    <citation type="submission" date="2022-07" db="EMBL/GenBank/DDBJ databases">
        <title>Phylogenomic reconstructions and comparative analyses of Kickxellomycotina fungi.</title>
        <authorList>
            <person name="Reynolds N.K."/>
            <person name="Stajich J.E."/>
            <person name="Barry K."/>
            <person name="Grigoriev I.V."/>
            <person name="Crous P."/>
            <person name="Smith M.E."/>
        </authorList>
    </citation>
    <scope>NUCLEOTIDE SEQUENCE</scope>
    <source>
        <strain evidence="1">NRRL 5244</strain>
    </source>
</reference>
<name>A0ACC1J801_9FUNG</name>
<sequence>MPYEIALVERLISELKDSLPVFSGRTFEQLSSDKALFETINAIIQLHELRLSTLVRRLFGLLESLARGNQSDERKKTMLQQSQLIVLRVVAMGMFYHWHQIYASRGINSDKALIKITEDQAASTDDASSKAAIGHGYNNGEFPLYYPEPLEESLAKYTFQIASHYFRSWSGPKSLRLVSDTVSMQAWYSFHLKRTHTSQSAPLLYNSKDIATGVGIKQRWVRTCLATPTNDLPMEIQEAAGAIFSFVSASNWSVAMQRAKSCLYLVVSRGDETADLTDIRFLEFASIDISRLVQIIDAFADVFPRVKRPEQLAIAVVLRRVIWSFISRCTGTFIDMHRKLYRP</sequence>
<proteinExistence type="predicted"/>
<dbReference type="EMBL" id="JANBPW010002350">
    <property type="protein sequence ID" value="KAJ1941110.1"/>
    <property type="molecule type" value="Genomic_DNA"/>
</dbReference>
<feature type="non-terminal residue" evidence="1">
    <location>
        <position position="343"/>
    </location>
</feature>
<protein>
    <submittedName>
        <fullName evidence="1">Ras GTPase activating protein ira2</fullName>
    </submittedName>
</protein>
<dbReference type="Proteomes" id="UP001150603">
    <property type="component" value="Unassembled WGS sequence"/>
</dbReference>
<comment type="caution">
    <text evidence="1">The sequence shown here is derived from an EMBL/GenBank/DDBJ whole genome shotgun (WGS) entry which is preliminary data.</text>
</comment>
<organism evidence="1 2">
    <name type="scientific">Linderina macrospora</name>
    <dbReference type="NCBI Taxonomy" id="4868"/>
    <lineage>
        <taxon>Eukaryota</taxon>
        <taxon>Fungi</taxon>
        <taxon>Fungi incertae sedis</taxon>
        <taxon>Zoopagomycota</taxon>
        <taxon>Kickxellomycotina</taxon>
        <taxon>Kickxellomycetes</taxon>
        <taxon>Kickxellales</taxon>
        <taxon>Kickxellaceae</taxon>
        <taxon>Linderina</taxon>
    </lineage>
</organism>
<accession>A0ACC1J801</accession>
<evidence type="ECO:0000313" key="1">
    <source>
        <dbReference type="EMBL" id="KAJ1941110.1"/>
    </source>
</evidence>